<evidence type="ECO:0000313" key="2">
    <source>
        <dbReference type="EMBL" id="CAI0419490.1"/>
    </source>
</evidence>
<name>A0AAV0KDJ7_9ROSI</name>
<accession>A0AAV0KDJ7</accession>
<feature type="region of interest" description="Disordered" evidence="1">
    <location>
        <begin position="65"/>
        <end position="87"/>
    </location>
</feature>
<sequence length="87" mass="9929">MLVSGNGNPRGVTLVLLRRVTELWFPAAGGERRTRKFWSSRTAMGRVRTLVSLLTKASLYNLLEPTRPFDERTTPKQRRPPPIEHDA</sequence>
<protein>
    <submittedName>
        <fullName evidence="2">Uncharacterized protein</fullName>
    </submittedName>
</protein>
<keyword evidence="3" id="KW-1185">Reference proteome</keyword>
<gene>
    <name evidence="2" type="ORF">LITE_LOCUS18004</name>
</gene>
<dbReference type="Proteomes" id="UP001154282">
    <property type="component" value="Unassembled WGS sequence"/>
</dbReference>
<evidence type="ECO:0000313" key="3">
    <source>
        <dbReference type="Proteomes" id="UP001154282"/>
    </source>
</evidence>
<dbReference type="EMBL" id="CAMGYJ010000005">
    <property type="protein sequence ID" value="CAI0419490.1"/>
    <property type="molecule type" value="Genomic_DNA"/>
</dbReference>
<reference evidence="2" key="1">
    <citation type="submission" date="2022-08" db="EMBL/GenBank/DDBJ databases">
        <authorList>
            <person name="Gutierrez-Valencia J."/>
        </authorList>
    </citation>
    <scope>NUCLEOTIDE SEQUENCE</scope>
</reference>
<evidence type="ECO:0000256" key="1">
    <source>
        <dbReference type="SAM" id="MobiDB-lite"/>
    </source>
</evidence>
<dbReference type="AlphaFoldDB" id="A0AAV0KDJ7"/>
<organism evidence="2 3">
    <name type="scientific">Linum tenue</name>
    <dbReference type="NCBI Taxonomy" id="586396"/>
    <lineage>
        <taxon>Eukaryota</taxon>
        <taxon>Viridiplantae</taxon>
        <taxon>Streptophyta</taxon>
        <taxon>Embryophyta</taxon>
        <taxon>Tracheophyta</taxon>
        <taxon>Spermatophyta</taxon>
        <taxon>Magnoliopsida</taxon>
        <taxon>eudicotyledons</taxon>
        <taxon>Gunneridae</taxon>
        <taxon>Pentapetalae</taxon>
        <taxon>rosids</taxon>
        <taxon>fabids</taxon>
        <taxon>Malpighiales</taxon>
        <taxon>Linaceae</taxon>
        <taxon>Linum</taxon>
    </lineage>
</organism>
<proteinExistence type="predicted"/>
<comment type="caution">
    <text evidence="2">The sequence shown here is derived from an EMBL/GenBank/DDBJ whole genome shotgun (WGS) entry which is preliminary data.</text>
</comment>